<gene>
    <name evidence="2" type="ORF">IFM46972_01117</name>
</gene>
<feature type="region of interest" description="Disordered" evidence="1">
    <location>
        <begin position="150"/>
        <end position="190"/>
    </location>
</feature>
<evidence type="ECO:0000313" key="3">
    <source>
        <dbReference type="Proteomes" id="UP000465221"/>
    </source>
</evidence>
<feature type="compositionally biased region" description="Low complexity" evidence="1">
    <location>
        <begin position="181"/>
        <end position="190"/>
    </location>
</feature>
<feature type="region of interest" description="Disordered" evidence="1">
    <location>
        <begin position="640"/>
        <end position="666"/>
    </location>
</feature>
<feature type="compositionally biased region" description="Polar residues" evidence="1">
    <location>
        <begin position="69"/>
        <end position="96"/>
    </location>
</feature>
<dbReference type="AlphaFoldDB" id="A0A8H3N7D1"/>
<accession>A0A8H3N7D1</accession>
<feature type="compositionally biased region" description="Polar residues" evidence="1">
    <location>
        <begin position="21"/>
        <end position="32"/>
    </location>
</feature>
<reference evidence="2 3" key="1">
    <citation type="submission" date="2020-01" db="EMBL/GenBank/DDBJ databases">
        <title>Draft genome sequence of Aspergillus udagawae IFM 46972.</title>
        <authorList>
            <person name="Takahashi H."/>
            <person name="Yaguchi T."/>
        </authorList>
    </citation>
    <scope>NUCLEOTIDE SEQUENCE [LARGE SCALE GENOMIC DNA]</scope>
    <source>
        <strain evidence="2 3">IFM 46972</strain>
    </source>
</reference>
<feature type="region of interest" description="Disordered" evidence="1">
    <location>
        <begin position="1"/>
        <end position="110"/>
    </location>
</feature>
<dbReference type="Proteomes" id="UP000465221">
    <property type="component" value="Unassembled WGS sequence"/>
</dbReference>
<evidence type="ECO:0000256" key="1">
    <source>
        <dbReference type="SAM" id="MobiDB-lite"/>
    </source>
</evidence>
<name>A0A8H3N7D1_9EURO</name>
<feature type="region of interest" description="Disordered" evidence="1">
    <location>
        <begin position="221"/>
        <end position="242"/>
    </location>
</feature>
<feature type="compositionally biased region" description="Low complexity" evidence="1">
    <location>
        <begin position="44"/>
        <end position="54"/>
    </location>
</feature>
<proteinExistence type="predicted"/>
<evidence type="ECO:0000313" key="2">
    <source>
        <dbReference type="EMBL" id="GFF24641.1"/>
    </source>
</evidence>
<organism evidence="2 3">
    <name type="scientific">Aspergillus udagawae</name>
    <dbReference type="NCBI Taxonomy" id="91492"/>
    <lineage>
        <taxon>Eukaryota</taxon>
        <taxon>Fungi</taxon>
        <taxon>Dikarya</taxon>
        <taxon>Ascomycota</taxon>
        <taxon>Pezizomycotina</taxon>
        <taxon>Eurotiomycetes</taxon>
        <taxon>Eurotiomycetidae</taxon>
        <taxon>Eurotiales</taxon>
        <taxon>Aspergillaceae</taxon>
        <taxon>Aspergillus</taxon>
        <taxon>Aspergillus subgen. Fumigati</taxon>
    </lineage>
</organism>
<sequence length="666" mass="73850">MKNMSRPRNITDFFKRPAFSLTKQDIHSNSKPSEALTAAPQPSPLSELSSSFLENGDSPQTPDGPASQLKESLLSSVQDTSPKPTPQQSFQSSNGTVVGDPSSGLSFNSSQRIFKNGKEVVISSDGEDTDSVASFEQLEDPLLMFMKPKATAGSETRETENNIGDSGMALRSQRLKDTKKSSNPNSSKVSVPQYKFSLDDLVTQAVGDNETEATVARLKAVREDESPSKLSNPPSKHLNEGMLTSALGDQDDELGLQRLLDAVRRTEALDIEKFWSFFNYEAKALPALEFPRESIAPGTYLANRNRESEPSTLALLNSLYPERIFLMSSYLGSFIRSLIRPDDINRLFQRLGASPKALDISEPVVPEPAPQNSHSRETPQHLACLLSVLELLRDAAELFADDTREHLLNILFRLALDISLTSNAIVCSDLEKTITAVMESVPEDTADSLLHRVCISAYNTFRDSVLQSRLLKHILPTSSRLAALRCRLALAFLTSDPARLTEAPDVMSDLKMIIDLLKDRRFNINLYKGKGNPEYDYGELGAVTALLNIAIDSGWSGLAFPTREADKEFNAHVDRLADRVKKIFVSIQDSGASHLKRTLAKEALETLHYRIVYSVRSKPPPKQTLFGHFGAENGRAKYDMRKWVEPRSGDDKKDTQMPIRSHEHPS</sequence>
<dbReference type="EMBL" id="BLKC01000005">
    <property type="protein sequence ID" value="GFF24641.1"/>
    <property type="molecule type" value="Genomic_DNA"/>
</dbReference>
<comment type="caution">
    <text evidence="2">The sequence shown here is derived from an EMBL/GenBank/DDBJ whole genome shotgun (WGS) entry which is preliminary data.</text>
</comment>
<protein>
    <submittedName>
        <fullName evidence="2">Uncharacterized protein</fullName>
    </submittedName>
</protein>